<accession>A0A6L7F058</accession>
<keyword evidence="9" id="KW-0902">Two-component regulatory system</keyword>
<sequence length="680" mass="70942">MRELGWCCAYLAITLVGLLSLPVGPGASTVWSGAGVVALWLAASSGRRLAVDLLTALALVAVVDLVATGSGVEAVVLLAAHVVQTLVVVPALRAAFPHLHGFGGDRALTTPGEATRFVVLSVVSAGAGCVVAAVGLGAAGSDIGSLRLLADVARSTAGLLIVLVVGTQLVRRAAELRGRVAWAPYHHSWRSPVEPVLLWALSLSALVVVFGPLSSAPLGFLLLSITVLVAARLGPIGAMAHAVLAGGVAILLNGLGEGPFTAVEDLAQRDLVVQVYGLVSFVTALLVSFSQHDRAVVGARLEKLQRRTAAQARELRAVLEHLQEGLAVVGDGGEVVLANATGEQLLDRGALRSPDGTALQDGEHPFVRAARGERFQDDYHLVPRTEGEPTVLEVVGGPVPGDALSGLHARGVVSFRNVTALRHDRDALAAFAGVVAHDLKRPLTGIVGWTGLLAHRIAEGELDRRAWGSMLERVSSAAGDMTSLLDDLLLYTVVRDAPARSEEVDVSALAEQAAELFRSRESRPLVTVQPGLAAVADPVLLRQVLDNLVGNAVKYVAPGVQPRVHVGGRTEGGETVLVVRDNGIGISPELRQRVFEVFQRAHGDEYRGTGLGLAIVRRAVERCDGTVTVRDPGPGDAYPDGTTADTGTVFEVRLPAPVHAGAFALAALLPAVDEQRDVGL</sequence>
<comment type="subcellular location">
    <subcellularLocation>
        <location evidence="2">Cell membrane</location>
    </subcellularLocation>
</comment>
<dbReference type="SUPFAM" id="SSF55874">
    <property type="entry name" value="ATPase domain of HSP90 chaperone/DNA topoisomerase II/histidine kinase"/>
    <property type="match status" value="1"/>
</dbReference>
<dbReference type="SMART" id="SM00388">
    <property type="entry name" value="HisKA"/>
    <property type="match status" value="1"/>
</dbReference>
<feature type="transmembrane region" description="Helical" evidence="11">
    <location>
        <begin position="117"/>
        <end position="140"/>
    </location>
</feature>
<evidence type="ECO:0000256" key="6">
    <source>
        <dbReference type="ARBA" id="ARBA00022741"/>
    </source>
</evidence>
<dbReference type="InterPro" id="IPR003661">
    <property type="entry name" value="HisK_dim/P_dom"/>
</dbReference>
<feature type="transmembrane region" description="Helical" evidence="11">
    <location>
        <begin position="220"/>
        <end position="251"/>
    </location>
</feature>
<keyword evidence="11" id="KW-0812">Transmembrane</keyword>
<dbReference type="EC" id="2.7.13.3" evidence="3"/>
<dbReference type="RefSeq" id="WP_160878061.1">
    <property type="nucleotide sequence ID" value="NZ_WUEK01000006.1"/>
</dbReference>
<dbReference type="InterPro" id="IPR005467">
    <property type="entry name" value="His_kinase_dom"/>
</dbReference>
<dbReference type="Gene3D" id="3.30.565.10">
    <property type="entry name" value="Histidine kinase-like ATPase, C-terminal domain"/>
    <property type="match status" value="1"/>
</dbReference>
<dbReference type="InterPro" id="IPR050351">
    <property type="entry name" value="BphY/WalK/GraS-like"/>
</dbReference>
<proteinExistence type="predicted"/>
<evidence type="ECO:0000256" key="7">
    <source>
        <dbReference type="ARBA" id="ARBA00022777"/>
    </source>
</evidence>
<dbReference type="PANTHER" id="PTHR42878">
    <property type="entry name" value="TWO-COMPONENT HISTIDINE KINASE"/>
    <property type="match status" value="1"/>
</dbReference>
<dbReference type="Pfam" id="PF02518">
    <property type="entry name" value="HATPase_c"/>
    <property type="match status" value="1"/>
</dbReference>
<dbReference type="GO" id="GO:0007234">
    <property type="term" value="P:osmosensory signaling via phosphorelay pathway"/>
    <property type="evidence" value="ECO:0007669"/>
    <property type="project" value="TreeGrafter"/>
</dbReference>
<keyword evidence="7" id="KW-0418">Kinase</keyword>
<dbReference type="Pfam" id="PF00512">
    <property type="entry name" value="HisKA"/>
    <property type="match status" value="1"/>
</dbReference>
<evidence type="ECO:0000256" key="5">
    <source>
        <dbReference type="ARBA" id="ARBA00022679"/>
    </source>
</evidence>
<dbReference type="PROSITE" id="PS50109">
    <property type="entry name" value="HIS_KIN"/>
    <property type="match status" value="1"/>
</dbReference>
<dbReference type="GO" id="GO:0000155">
    <property type="term" value="F:phosphorelay sensor kinase activity"/>
    <property type="evidence" value="ECO:0007669"/>
    <property type="project" value="InterPro"/>
</dbReference>
<evidence type="ECO:0000313" key="14">
    <source>
        <dbReference type="Proteomes" id="UP000473325"/>
    </source>
</evidence>
<keyword evidence="11" id="KW-0472">Membrane</keyword>
<feature type="transmembrane region" description="Helical" evidence="11">
    <location>
        <begin position="271"/>
        <end position="290"/>
    </location>
</feature>
<keyword evidence="11" id="KW-1133">Transmembrane helix</keyword>
<dbReference type="AlphaFoldDB" id="A0A6L7F058"/>
<evidence type="ECO:0000256" key="11">
    <source>
        <dbReference type="SAM" id="Phobius"/>
    </source>
</evidence>
<evidence type="ECO:0000313" key="13">
    <source>
        <dbReference type="EMBL" id="MXG90129.1"/>
    </source>
</evidence>
<dbReference type="SUPFAM" id="SSF47384">
    <property type="entry name" value="Homodimeric domain of signal transducing histidine kinase"/>
    <property type="match status" value="1"/>
</dbReference>
<comment type="caution">
    <text evidence="13">The sequence shown here is derived from an EMBL/GenBank/DDBJ whole genome shotgun (WGS) entry which is preliminary data.</text>
</comment>
<feature type="transmembrane region" description="Helical" evidence="11">
    <location>
        <begin position="78"/>
        <end position="96"/>
    </location>
</feature>
<keyword evidence="14" id="KW-1185">Reference proteome</keyword>
<feature type="domain" description="Histidine kinase" evidence="12">
    <location>
        <begin position="434"/>
        <end position="658"/>
    </location>
</feature>
<dbReference type="GO" id="GO:0005524">
    <property type="term" value="F:ATP binding"/>
    <property type="evidence" value="ECO:0007669"/>
    <property type="project" value="UniProtKB-KW"/>
</dbReference>
<keyword evidence="4" id="KW-0597">Phosphoprotein</keyword>
<evidence type="ECO:0000256" key="3">
    <source>
        <dbReference type="ARBA" id="ARBA00012438"/>
    </source>
</evidence>
<organism evidence="13 14">
    <name type="scientific">Nocardioides flavescens</name>
    <dbReference type="NCBI Taxonomy" id="2691959"/>
    <lineage>
        <taxon>Bacteria</taxon>
        <taxon>Bacillati</taxon>
        <taxon>Actinomycetota</taxon>
        <taxon>Actinomycetes</taxon>
        <taxon>Propionibacteriales</taxon>
        <taxon>Nocardioidaceae</taxon>
        <taxon>Nocardioides</taxon>
    </lineage>
</organism>
<dbReference type="GO" id="GO:0005886">
    <property type="term" value="C:plasma membrane"/>
    <property type="evidence" value="ECO:0007669"/>
    <property type="project" value="UniProtKB-SubCell"/>
</dbReference>
<evidence type="ECO:0000256" key="2">
    <source>
        <dbReference type="ARBA" id="ARBA00004236"/>
    </source>
</evidence>
<evidence type="ECO:0000256" key="9">
    <source>
        <dbReference type="ARBA" id="ARBA00023012"/>
    </source>
</evidence>
<dbReference type="GO" id="GO:0030295">
    <property type="term" value="F:protein kinase activator activity"/>
    <property type="evidence" value="ECO:0007669"/>
    <property type="project" value="TreeGrafter"/>
</dbReference>
<dbReference type="SMART" id="SM00387">
    <property type="entry name" value="HATPase_c"/>
    <property type="match status" value="1"/>
</dbReference>
<name>A0A6L7F058_9ACTN</name>
<gene>
    <name evidence="13" type="ORF">GRQ65_11250</name>
</gene>
<dbReference type="Proteomes" id="UP000473325">
    <property type="component" value="Unassembled WGS sequence"/>
</dbReference>
<dbReference type="PANTHER" id="PTHR42878:SF7">
    <property type="entry name" value="SENSOR HISTIDINE KINASE GLRK"/>
    <property type="match status" value="1"/>
</dbReference>
<dbReference type="Gene3D" id="3.30.450.20">
    <property type="entry name" value="PAS domain"/>
    <property type="match status" value="1"/>
</dbReference>
<dbReference type="InterPro" id="IPR036890">
    <property type="entry name" value="HATPase_C_sf"/>
</dbReference>
<keyword evidence="5" id="KW-0808">Transferase</keyword>
<keyword evidence="8" id="KW-0067">ATP-binding</keyword>
<dbReference type="Gene3D" id="1.10.287.130">
    <property type="match status" value="1"/>
</dbReference>
<dbReference type="GO" id="GO:0000156">
    <property type="term" value="F:phosphorelay response regulator activity"/>
    <property type="evidence" value="ECO:0007669"/>
    <property type="project" value="TreeGrafter"/>
</dbReference>
<protein>
    <recommendedName>
        <fullName evidence="10">Sensor-like histidine kinase SenX3</fullName>
        <ecNumber evidence="3">2.7.13.3</ecNumber>
    </recommendedName>
</protein>
<dbReference type="CDD" id="cd00082">
    <property type="entry name" value="HisKA"/>
    <property type="match status" value="1"/>
</dbReference>
<dbReference type="PRINTS" id="PR00344">
    <property type="entry name" value="BCTRLSENSOR"/>
</dbReference>
<comment type="catalytic activity">
    <reaction evidence="1">
        <text>ATP + protein L-histidine = ADP + protein N-phospho-L-histidine.</text>
        <dbReference type="EC" id="2.7.13.3"/>
    </reaction>
</comment>
<dbReference type="EMBL" id="WUEK01000006">
    <property type="protein sequence ID" value="MXG90129.1"/>
    <property type="molecule type" value="Genomic_DNA"/>
</dbReference>
<evidence type="ECO:0000256" key="1">
    <source>
        <dbReference type="ARBA" id="ARBA00000085"/>
    </source>
</evidence>
<dbReference type="InterPro" id="IPR003594">
    <property type="entry name" value="HATPase_dom"/>
</dbReference>
<evidence type="ECO:0000259" key="12">
    <source>
        <dbReference type="PROSITE" id="PS50109"/>
    </source>
</evidence>
<evidence type="ECO:0000256" key="10">
    <source>
        <dbReference type="ARBA" id="ARBA00039401"/>
    </source>
</evidence>
<evidence type="ECO:0000256" key="8">
    <source>
        <dbReference type="ARBA" id="ARBA00022840"/>
    </source>
</evidence>
<dbReference type="InterPro" id="IPR004358">
    <property type="entry name" value="Sig_transdc_His_kin-like_C"/>
</dbReference>
<keyword evidence="6" id="KW-0547">Nucleotide-binding</keyword>
<evidence type="ECO:0000256" key="4">
    <source>
        <dbReference type="ARBA" id="ARBA00022553"/>
    </source>
</evidence>
<dbReference type="InterPro" id="IPR036097">
    <property type="entry name" value="HisK_dim/P_sf"/>
</dbReference>
<reference evidence="13 14" key="1">
    <citation type="submission" date="2019-12" db="EMBL/GenBank/DDBJ databases">
        <authorList>
            <person name="Kun Z."/>
        </authorList>
    </citation>
    <scope>NUCLEOTIDE SEQUENCE [LARGE SCALE GENOMIC DNA]</scope>
    <source>
        <strain evidence="13 14">YIM 123512</strain>
    </source>
</reference>